<keyword evidence="3" id="KW-1185">Reference proteome</keyword>
<proteinExistence type="predicted"/>
<dbReference type="Proteomes" id="UP000194225">
    <property type="component" value="Unassembled WGS sequence"/>
</dbReference>
<feature type="transmembrane region" description="Helical" evidence="1">
    <location>
        <begin position="22"/>
        <end position="39"/>
    </location>
</feature>
<sequence>MTLVEFTHNASLVPKYEVSVEFYRAVFSVVAALVVPMGLSWHKKPWYAVPFSTAYASFGLLPLPLGERGWLTLGAVVMTSVSAALLCRPWERFSINFERIASFTALNTGKRIALAMLLIAGAVYAYIGAGSTFRRVIELSDSNRIFIVISGCLIAVVGCGNIIAKIVKPLVDEIESNVATGILASEITEFVSSAAHIGWIERVLLFGFLASGKPEAAALVIAAKSFTRSTAISQGGRLVADYYLVGTLASVASALLVSCATRLALGLPPI</sequence>
<feature type="transmembrane region" description="Helical" evidence="1">
    <location>
        <begin position="145"/>
        <end position="164"/>
    </location>
</feature>
<feature type="transmembrane region" description="Helical" evidence="1">
    <location>
        <begin position="242"/>
        <end position="265"/>
    </location>
</feature>
<name>A0ABX3XZ14_STRPT</name>
<accession>A0ABX3XZ14</accession>
<organism evidence="2 3">
    <name type="scientific">Streptomyces platensis</name>
    <dbReference type="NCBI Taxonomy" id="58346"/>
    <lineage>
        <taxon>Bacteria</taxon>
        <taxon>Bacillati</taxon>
        <taxon>Actinomycetota</taxon>
        <taxon>Actinomycetes</taxon>
        <taxon>Kitasatosporales</taxon>
        <taxon>Streptomycetaceae</taxon>
        <taxon>Streptomyces</taxon>
    </lineage>
</organism>
<keyword evidence="1" id="KW-0472">Membrane</keyword>
<feature type="transmembrane region" description="Helical" evidence="1">
    <location>
        <begin position="71"/>
        <end position="91"/>
    </location>
</feature>
<evidence type="ECO:0000313" key="3">
    <source>
        <dbReference type="Proteomes" id="UP000194225"/>
    </source>
</evidence>
<evidence type="ECO:0008006" key="4">
    <source>
        <dbReference type="Google" id="ProtNLM"/>
    </source>
</evidence>
<keyword evidence="1" id="KW-1133">Transmembrane helix</keyword>
<evidence type="ECO:0000313" key="2">
    <source>
        <dbReference type="EMBL" id="OSY45778.1"/>
    </source>
</evidence>
<reference evidence="2 3" key="1">
    <citation type="submission" date="2016-09" db="EMBL/GenBank/DDBJ databases">
        <title>Streptomyces platensis DSM40041, a candidate organism with high potential of specific P450 cytochromes.</title>
        <authorList>
            <person name="Grumaz C."/>
            <person name="Vainshtein Y."/>
            <person name="Kirstahler P."/>
            <person name="Sohn K."/>
        </authorList>
    </citation>
    <scope>NUCLEOTIDE SEQUENCE [LARGE SCALE GENOMIC DNA]</scope>
    <source>
        <strain evidence="2 3">DSM 40041</strain>
    </source>
</reference>
<dbReference type="RefSeq" id="WP_143658868.1">
    <property type="nucleotide sequence ID" value="NZ_BAABSS010000053.1"/>
</dbReference>
<comment type="caution">
    <text evidence="2">The sequence shown here is derived from an EMBL/GenBank/DDBJ whole genome shotgun (WGS) entry which is preliminary data.</text>
</comment>
<dbReference type="EMBL" id="MIGA01000015">
    <property type="protein sequence ID" value="OSY45778.1"/>
    <property type="molecule type" value="Genomic_DNA"/>
</dbReference>
<keyword evidence="1" id="KW-0812">Transmembrane</keyword>
<dbReference type="GeneID" id="90925626"/>
<protein>
    <recommendedName>
        <fullName evidence="4">Transmembrane protein</fullName>
    </recommendedName>
</protein>
<feature type="transmembrane region" description="Helical" evidence="1">
    <location>
        <begin position="112"/>
        <end position="133"/>
    </location>
</feature>
<gene>
    <name evidence="2" type="ORF">BG653_02803</name>
</gene>
<evidence type="ECO:0000256" key="1">
    <source>
        <dbReference type="SAM" id="Phobius"/>
    </source>
</evidence>